<evidence type="ECO:0000256" key="1">
    <source>
        <dbReference type="SAM" id="MobiDB-lite"/>
    </source>
</evidence>
<organism evidence="2">
    <name type="scientific">Alexandrium monilatum</name>
    <dbReference type="NCBI Taxonomy" id="311494"/>
    <lineage>
        <taxon>Eukaryota</taxon>
        <taxon>Sar</taxon>
        <taxon>Alveolata</taxon>
        <taxon>Dinophyceae</taxon>
        <taxon>Gonyaulacales</taxon>
        <taxon>Pyrocystaceae</taxon>
        <taxon>Alexandrium</taxon>
    </lineage>
</organism>
<reference evidence="2" key="1">
    <citation type="submission" date="2021-01" db="EMBL/GenBank/DDBJ databases">
        <authorList>
            <person name="Corre E."/>
            <person name="Pelletier E."/>
            <person name="Niang G."/>
            <person name="Scheremetjew M."/>
            <person name="Finn R."/>
            <person name="Kale V."/>
            <person name="Holt S."/>
            <person name="Cochrane G."/>
            <person name="Meng A."/>
            <person name="Brown T."/>
            <person name="Cohen L."/>
        </authorList>
    </citation>
    <scope>NUCLEOTIDE SEQUENCE</scope>
    <source>
        <strain evidence="2">CCMP3105</strain>
    </source>
</reference>
<protein>
    <submittedName>
        <fullName evidence="2">Uncharacterized protein</fullName>
    </submittedName>
</protein>
<accession>A0A7S4SIY3</accession>
<name>A0A7S4SIY3_9DINO</name>
<sequence length="122" mass="12169">MASNRPAPCAATGTCCGSPAESAACGLQTAVRQLLHRSPAAAAATPPHGEASGDQEVPALAQAAAEALPHEEAPADPEAPAPAQVAAAQLRGDEAPADLEASALAQEESRLPFRREVGMVAV</sequence>
<gene>
    <name evidence="2" type="ORF">AMON00008_LOCUS50940</name>
</gene>
<feature type="compositionally biased region" description="Low complexity" evidence="1">
    <location>
        <begin position="76"/>
        <end position="89"/>
    </location>
</feature>
<evidence type="ECO:0000313" key="2">
    <source>
        <dbReference type="EMBL" id="CAE4647198.1"/>
    </source>
</evidence>
<feature type="region of interest" description="Disordered" evidence="1">
    <location>
        <begin position="38"/>
        <end position="100"/>
    </location>
</feature>
<feature type="compositionally biased region" description="Low complexity" evidence="1">
    <location>
        <begin position="54"/>
        <end position="67"/>
    </location>
</feature>
<dbReference type="EMBL" id="HBNR01071863">
    <property type="protein sequence ID" value="CAE4647198.1"/>
    <property type="molecule type" value="Transcribed_RNA"/>
</dbReference>
<dbReference type="AlphaFoldDB" id="A0A7S4SIY3"/>
<proteinExistence type="predicted"/>